<evidence type="ECO:0000313" key="3">
    <source>
        <dbReference type="Proteomes" id="UP001055057"/>
    </source>
</evidence>
<comment type="caution">
    <text evidence="2">The sequence shown here is derived from an EMBL/GenBank/DDBJ whole genome shotgun (WGS) entry which is preliminary data.</text>
</comment>
<dbReference type="Proteomes" id="UP001055057">
    <property type="component" value="Unassembled WGS sequence"/>
</dbReference>
<accession>A0ABQ4U2S0</accession>
<sequence>MPFEPTHHPIDPRSIGHGRSSDVFAEGTERVIKLFVPGSDPAAIDNEFLATRHAWNYGLPVVEPIGILEREGRTGILFERAGGDTLLETHYRRPVSLVLALRRLAHLHRLIHVRPGGSLPSQHEILREEIGRSRISEAARRAALSKLDRLPRGRVLCHGDLHGENVLSTADGLRIIDWQKASSGHAAGDVARTELMIRFGDLKPPHAGRSGRSDRMRAWVAYWYVLSYVQEIRMHIGASDVRAWRLPIAAARLAGDPSGNEDAVRAEVERLAALS</sequence>
<dbReference type="Gene3D" id="3.90.1200.10">
    <property type="match status" value="1"/>
</dbReference>
<keyword evidence="2" id="KW-0418">Kinase</keyword>
<evidence type="ECO:0000313" key="2">
    <source>
        <dbReference type="EMBL" id="GJE61769.1"/>
    </source>
</evidence>
<dbReference type="EMBL" id="BPRB01000243">
    <property type="protein sequence ID" value="GJE61769.1"/>
    <property type="molecule type" value="Genomic_DNA"/>
</dbReference>
<reference evidence="2" key="1">
    <citation type="journal article" date="2021" name="Front. Microbiol.">
        <title>Comprehensive Comparative Genomics and Phenotyping of Methylobacterium Species.</title>
        <authorList>
            <person name="Alessa O."/>
            <person name="Ogura Y."/>
            <person name="Fujitani Y."/>
            <person name="Takami H."/>
            <person name="Hayashi T."/>
            <person name="Sahin N."/>
            <person name="Tani A."/>
        </authorList>
    </citation>
    <scope>NUCLEOTIDE SEQUENCE</scope>
    <source>
        <strain evidence="2">DSM 23632</strain>
    </source>
</reference>
<organism evidence="2 3">
    <name type="scientific">Methylobacterium trifolii</name>
    <dbReference type="NCBI Taxonomy" id="1003092"/>
    <lineage>
        <taxon>Bacteria</taxon>
        <taxon>Pseudomonadati</taxon>
        <taxon>Pseudomonadota</taxon>
        <taxon>Alphaproteobacteria</taxon>
        <taxon>Hyphomicrobiales</taxon>
        <taxon>Methylobacteriaceae</taxon>
        <taxon>Methylobacterium</taxon>
    </lineage>
</organism>
<dbReference type="Pfam" id="PF01636">
    <property type="entry name" value="APH"/>
    <property type="match status" value="1"/>
</dbReference>
<dbReference type="SUPFAM" id="SSF56112">
    <property type="entry name" value="Protein kinase-like (PK-like)"/>
    <property type="match status" value="1"/>
</dbReference>
<name>A0ABQ4U2S0_9HYPH</name>
<reference evidence="2" key="2">
    <citation type="submission" date="2021-08" db="EMBL/GenBank/DDBJ databases">
        <authorList>
            <person name="Tani A."/>
            <person name="Ola A."/>
            <person name="Ogura Y."/>
            <person name="Katsura K."/>
            <person name="Hayashi T."/>
        </authorList>
    </citation>
    <scope>NUCLEOTIDE SEQUENCE</scope>
    <source>
        <strain evidence="2">DSM 23632</strain>
    </source>
</reference>
<proteinExistence type="predicted"/>
<dbReference type="RefSeq" id="WP_238184330.1">
    <property type="nucleotide sequence ID" value="NZ_BPRB01000243.1"/>
</dbReference>
<feature type="domain" description="Aminoglycoside phosphotransferase" evidence="1">
    <location>
        <begin position="13"/>
        <end position="193"/>
    </location>
</feature>
<evidence type="ECO:0000259" key="1">
    <source>
        <dbReference type="Pfam" id="PF01636"/>
    </source>
</evidence>
<dbReference type="GO" id="GO:0016301">
    <property type="term" value="F:kinase activity"/>
    <property type="evidence" value="ECO:0007669"/>
    <property type="project" value="UniProtKB-KW"/>
</dbReference>
<keyword evidence="3" id="KW-1185">Reference proteome</keyword>
<keyword evidence="2" id="KW-0808">Transferase</keyword>
<dbReference type="InterPro" id="IPR002575">
    <property type="entry name" value="Aminoglycoside_PTrfase"/>
</dbReference>
<gene>
    <name evidence="2" type="primary">thiK</name>
    <name evidence="2" type="ORF">MPOCJGCO_3895</name>
</gene>
<protein>
    <submittedName>
        <fullName evidence="2">Thiamine kinase</fullName>
    </submittedName>
</protein>
<dbReference type="InterPro" id="IPR011009">
    <property type="entry name" value="Kinase-like_dom_sf"/>
</dbReference>